<comment type="caution">
    <text evidence="1">The sequence shown here is derived from an EMBL/GenBank/DDBJ whole genome shotgun (WGS) entry which is preliminary data.</text>
</comment>
<proteinExistence type="predicted"/>
<gene>
    <name evidence="1" type="ORF">Glove_202g96</name>
</gene>
<protein>
    <submittedName>
        <fullName evidence="1">Uncharacterized protein</fullName>
    </submittedName>
</protein>
<sequence>MLFRMRYIKEYICHIEQKTSNLPITEEGLFHWLLKAKQECLPHELQNKGIFPDAESIIRNKDIPSVQLWVTYMLQKFRSHCLFGWRMVDFLKKAGMIVSIIKATPKPKEDAVSLTAIVKTNSSVIKAEEISDIANVDILNHESAEILENKPKKTLREIYALSRYHIADCYEMSLESLTEGFITDYGKYDYMKWFRNLWKLRDTGTNNETTVEAIIREDYRNDRLTTVTQAEKHRICLELLKTCTPVKDIDD</sequence>
<dbReference type="EMBL" id="PQFF01000189">
    <property type="protein sequence ID" value="RHZ76191.1"/>
    <property type="molecule type" value="Genomic_DNA"/>
</dbReference>
<reference evidence="1 2" key="1">
    <citation type="submission" date="2018-08" db="EMBL/GenBank/DDBJ databases">
        <title>Genome and evolution of the arbuscular mycorrhizal fungus Diversispora epigaea (formerly Glomus versiforme) and its bacterial endosymbionts.</title>
        <authorList>
            <person name="Sun X."/>
            <person name="Fei Z."/>
            <person name="Harrison M."/>
        </authorList>
    </citation>
    <scope>NUCLEOTIDE SEQUENCE [LARGE SCALE GENOMIC DNA]</scope>
    <source>
        <strain evidence="1 2">IT104</strain>
    </source>
</reference>
<dbReference type="Proteomes" id="UP000266861">
    <property type="component" value="Unassembled WGS sequence"/>
</dbReference>
<evidence type="ECO:0000313" key="1">
    <source>
        <dbReference type="EMBL" id="RHZ76191.1"/>
    </source>
</evidence>
<name>A0A397IJT2_9GLOM</name>
<evidence type="ECO:0000313" key="2">
    <source>
        <dbReference type="Proteomes" id="UP000266861"/>
    </source>
</evidence>
<dbReference type="OrthoDB" id="2396949at2759"/>
<dbReference type="AlphaFoldDB" id="A0A397IJT2"/>
<dbReference type="STRING" id="1348612.A0A397IJT2"/>
<accession>A0A397IJT2</accession>
<organism evidence="1 2">
    <name type="scientific">Diversispora epigaea</name>
    <dbReference type="NCBI Taxonomy" id="1348612"/>
    <lineage>
        <taxon>Eukaryota</taxon>
        <taxon>Fungi</taxon>
        <taxon>Fungi incertae sedis</taxon>
        <taxon>Mucoromycota</taxon>
        <taxon>Glomeromycotina</taxon>
        <taxon>Glomeromycetes</taxon>
        <taxon>Diversisporales</taxon>
        <taxon>Diversisporaceae</taxon>
        <taxon>Diversispora</taxon>
    </lineage>
</organism>
<keyword evidence="2" id="KW-1185">Reference proteome</keyword>